<evidence type="ECO:0000313" key="1">
    <source>
        <dbReference type="EMBL" id="MPM43752.1"/>
    </source>
</evidence>
<dbReference type="EMBL" id="VSSQ01010221">
    <property type="protein sequence ID" value="MPM43752.1"/>
    <property type="molecule type" value="Genomic_DNA"/>
</dbReference>
<accession>A0A644ZSC0</accession>
<comment type="caution">
    <text evidence="1">The sequence shown here is derived from an EMBL/GenBank/DDBJ whole genome shotgun (WGS) entry which is preliminary data.</text>
</comment>
<protein>
    <submittedName>
        <fullName evidence="1">Uncharacterized protein</fullName>
    </submittedName>
</protein>
<name>A0A644ZSC0_9ZZZZ</name>
<dbReference type="AlphaFoldDB" id="A0A644ZSC0"/>
<proteinExistence type="predicted"/>
<gene>
    <name evidence="1" type="ORF">SDC9_90429</name>
</gene>
<organism evidence="1">
    <name type="scientific">bioreactor metagenome</name>
    <dbReference type="NCBI Taxonomy" id="1076179"/>
    <lineage>
        <taxon>unclassified sequences</taxon>
        <taxon>metagenomes</taxon>
        <taxon>ecological metagenomes</taxon>
    </lineage>
</organism>
<sequence length="122" mass="13165">MDGAGRGQFDGQGDVHPFLGEDALELGGADDLLARLEGLVHLAAGPADPLTGLLAGLRWQRTDLPVGQGEGGTVTGVGDARRLEVGNGHRRGERRLGLGNHLLERFQLQRRRLHRVIVRVRP</sequence>
<reference evidence="1" key="1">
    <citation type="submission" date="2019-08" db="EMBL/GenBank/DDBJ databases">
        <authorList>
            <person name="Kucharzyk K."/>
            <person name="Murdoch R.W."/>
            <person name="Higgins S."/>
            <person name="Loffler F."/>
        </authorList>
    </citation>
    <scope>NUCLEOTIDE SEQUENCE</scope>
</reference>